<dbReference type="Proteomes" id="UP000813463">
    <property type="component" value="Chromosome 1"/>
</dbReference>
<gene>
    <name evidence="3" type="primary">LOC110783984</name>
</gene>
<sequence length="403" mass="46531">MKEKSKKKNVDIIAIILANDVIEQILLKLPLNSLLNSRGVCKHWKCLIESPRFNDCYHNPPQQLEKEGSSCNDKTLVSIISNRQIYTIDLKELQIGRSSLNIKDYYKTRNRCSSSKCDNTGSVGTCNGMLCFTENTIVLYNPSTNVNHIVPIQPKSYYCVPIPKGHIVDAMCGFGYDYTTYDYKVVLVVWISTSPFLTQTCHQAHVYSSKTKSWKPIQGFPMGTLSVEQCSDYYVFVNNSLHWLLDQSGGILRFDLSSETFSLLPWHTQWDCGPGVFLNMVEGCLSAWFRRGNEIEIWIMKTYGVQESCWTKLLNIQTDVEAVTLIAFSKDWDRLLLAEFPTEITQNTRFCWYDVHTSGRIWEIEVQNTNQDNIYEVETSMQSRLTLDPIKIKKKRRKRKRIC</sequence>
<dbReference type="AlphaFoldDB" id="A0A9R0JR67"/>
<dbReference type="SMART" id="SM00256">
    <property type="entry name" value="FBOX"/>
    <property type="match status" value="1"/>
</dbReference>
<dbReference type="PANTHER" id="PTHR31672">
    <property type="entry name" value="BNACNNG10540D PROTEIN"/>
    <property type="match status" value="1"/>
</dbReference>
<name>A0A9R0JR67_SPIOL</name>
<feature type="domain" description="F-box" evidence="1">
    <location>
        <begin position="17"/>
        <end position="57"/>
    </location>
</feature>
<proteinExistence type="predicted"/>
<dbReference type="RefSeq" id="XP_021844090.2">
    <property type="nucleotide sequence ID" value="XM_021988398.2"/>
</dbReference>
<dbReference type="NCBIfam" id="TIGR01640">
    <property type="entry name" value="F_box_assoc_1"/>
    <property type="match status" value="1"/>
</dbReference>
<dbReference type="InterPro" id="IPR001810">
    <property type="entry name" value="F-box_dom"/>
</dbReference>
<dbReference type="InterPro" id="IPR036047">
    <property type="entry name" value="F-box-like_dom_sf"/>
</dbReference>
<accession>A0A9R0JR67</accession>
<organism evidence="2 3">
    <name type="scientific">Spinacia oleracea</name>
    <name type="common">Spinach</name>
    <dbReference type="NCBI Taxonomy" id="3562"/>
    <lineage>
        <taxon>Eukaryota</taxon>
        <taxon>Viridiplantae</taxon>
        <taxon>Streptophyta</taxon>
        <taxon>Embryophyta</taxon>
        <taxon>Tracheophyta</taxon>
        <taxon>Spermatophyta</taxon>
        <taxon>Magnoliopsida</taxon>
        <taxon>eudicotyledons</taxon>
        <taxon>Gunneridae</taxon>
        <taxon>Pentapetalae</taxon>
        <taxon>Caryophyllales</taxon>
        <taxon>Chenopodiaceae</taxon>
        <taxon>Chenopodioideae</taxon>
        <taxon>Anserineae</taxon>
        <taxon>Spinacia</taxon>
    </lineage>
</organism>
<dbReference type="GeneID" id="110783984"/>
<reference evidence="2" key="1">
    <citation type="journal article" date="2021" name="Nat. Commun.">
        <title>Genomic analyses provide insights into spinach domestication and the genetic basis of agronomic traits.</title>
        <authorList>
            <person name="Cai X."/>
            <person name="Sun X."/>
            <person name="Xu C."/>
            <person name="Sun H."/>
            <person name="Wang X."/>
            <person name="Ge C."/>
            <person name="Zhang Z."/>
            <person name="Wang Q."/>
            <person name="Fei Z."/>
            <person name="Jiao C."/>
            <person name="Wang Q."/>
        </authorList>
    </citation>
    <scope>NUCLEOTIDE SEQUENCE [LARGE SCALE GENOMIC DNA]</scope>
    <source>
        <strain evidence="2">cv. Varoflay</strain>
    </source>
</reference>
<dbReference type="InterPro" id="IPR017451">
    <property type="entry name" value="F-box-assoc_interact_dom"/>
</dbReference>
<protein>
    <submittedName>
        <fullName evidence="3">F-box/kelch-repeat protein At3g23880-like</fullName>
    </submittedName>
</protein>
<dbReference type="Pfam" id="PF07734">
    <property type="entry name" value="FBA_1"/>
    <property type="match status" value="1"/>
</dbReference>
<keyword evidence="2" id="KW-1185">Reference proteome</keyword>
<dbReference type="InterPro" id="IPR006527">
    <property type="entry name" value="F-box-assoc_dom_typ1"/>
</dbReference>
<dbReference type="KEGG" id="soe:110783984"/>
<evidence type="ECO:0000259" key="1">
    <source>
        <dbReference type="SMART" id="SM00256"/>
    </source>
</evidence>
<dbReference type="SUPFAM" id="SSF81383">
    <property type="entry name" value="F-box domain"/>
    <property type="match status" value="1"/>
</dbReference>
<dbReference type="Gene3D" id="1.20.1280.50">
    <property type="match status" value="1"/>
</dbReference>
<reference evidence="3" key="2">
    <citation type="submission" date="2025-08" db="UniProtKB">
        <authorList>
            <consortium name="RefSeq"/>
        </authorList>
    </citation>
    <scope>IDENTIFICATION</scope>
    <source>
        <tissue evidence="3">Leaf</tissue>
    </source>
</reference>
<dbReference type="PANTHER" id="PTHR31672:SF13">
    <property type="entry name" value="F-BOX PROTEIN CPR30-LIKE"/>
    <property type="match status" value="1"/>
</dbReference>
<evidence type="ECO:0000313" key="3">
    <source>
        <dbReference type="RefSeq" id="XP_021844090.2"/>
    </source>
</evidence>
<dbReference type="InterPro" id="IPR050796">
    <property type="entry name" value="SCF_F-box_component"/>
</dbReference>
<evidence type="ECO:0000313" key="2">
    <source>
        <dbReference type="Proteomes" id="UP000813463"/>
    </source>
</evidence>
<dbReference type="Pfam" id="PF00646">
    <property type="entry name" value="F-box"/>
    <property type="match status" value="1"/>
</dbReference>